<dbReference type="AlphaFoldDB" id="A0A3R5Y8A9"/>
<accession>A0A3R5Y8A9</accession>
<reference evidence="1 2" key="1">
    <citation type="submission" date="2019-01" db="EMBL/GenBank/DDBJ databases">
        <title>Geovibrio thiophilus DSM 11263, complete genome.</title>
        <authorList>
            <person name="Spring S."/>
            <person name="Bunk B."/>
            <person name="Sproer C."/>
        </authorList>
    </citation>
    <scope>NUCLEOTIDE SEQUENCE [LARGE SCALE GENOMIC DNA]</scope>
    <source>
        <strain evidence="1 2">DSM 11263</strain>
    </source>
</reference>
<evidence type="ECO:0000313" key="2">
    <source>
        <dbReference type="Proteomes" id="UP000287502"/>
    </source>
</evidence>
<keyword evidence="2" id="KW-1185">Reference proteome</keyword>
<dbReference type="KEGG" id="gtl:EP073_11990"/>
<organism evidence="1 2">
    <name type="scientific">Geovibrio thiophilus</name>
    <dbReference type="NCBI Taxonomy" id="139438"/>
    <lineage>
        <taxon>Bacteria</taxon>
        <taxon>Pseudomonadati</taxon>
        <taxon>Deferribacterota</taxon>
        <taxon>Deferribacteres</taxon>
        <taxon>Deferribacterales</taxon>
        <taxon>Geovibrionaceae</taxon>
        <taxon>Geovibrio</taxon>
    </lineage>
</organism>
<name>A0A3R5Y8A9_9BACT</name>
<dbReference type="RefSeq" id="WP_128467402.1">
    <property type="nucleotide sequence ID" value="NZ_CP035108.1"/>
</dbReference>
<sequence length="337" mass="36623">MEKYPLENIGAAVSGTEFRKGVVLSVNTETDKAEVDVDGDIYTSVPVFYKCTGIEEAYPDGSVRGSAAVFTAGDDVIVCFIRGIPLVIGFTGGARPCFTYRTAYQADGGWYIAKDGEIIPDEFVSDEDFESGYTRAEPLADSGGYATESVKTEVDACLSITSHKLILNGTVLTEEQEYYDFCVLDTWGGRLTLSSQGGYAGLSACIYEHTAQEIIDGDRWIVERSYRLGFGSDYDETAHLREDWFVYPVYSGEKIRSFSGFYGGRNSGGEFLLTSCVTGTNTEDTGFTVYMYGRNGLQKQVFPCSDGRADFGIGEASASAVLIKVRNGGGSDDLEKP</sequence>
<dbReference type="OrthoDB" id="9845620at2"/>
<dbReference type="EMBL" id="CP035108">
    <property type="protein sequence ID" value="QAR34097.1"/>
    <property type="molecule type" value="Genomic_DNA"/>
</dbReference>
<proteinExistence type="predicted"/>
<dbReference type="Proteomes" id="UP000287502">
    <property type="component" value="Chromosome"/>
</dbReference>
<protein>
    <submittedName>
        <fullName evidence="1">Uncharacterized protein</fullName>
    </submittedName>
</protein>
<gene>
    <name evidence="1" type="ORF">EP073_11990</name>
</gene>
<evidence type="ECO:0000313" key="1">
    <source>
        <dbReference type="EMBL" id="QAR34097.1"/>
    </source>
</evidence>